<protein>
    <submittedName>
        <fullName evidence="15">Oligosaccharyl transferase STT3 subunit family</fullName>
    </submittedName>
</protein>
<evidence type="ECO:0000256" key="2">
    <source>
        <dbReference type="ARBA" id="ARBA00001946"/>
    </source>
</evidence>
<dbReference type="EMBL" id="AUZX01002113">
    <property type="protein sequence ID" value="EQD77619.1"/>
    <property type="molecule type" value="Genomic_DNA"/>
</dbReference>
<comment type="caution">
    <text evidence="15">The sequence shown here is derived from an EMBL/GenBank/DDBJ whole genome shotgun (WGS) entry which is preliminary data.</text>
</comment>
<feature type="non-terminal residue" evidence="15">
    <location>
        <position position="367"/>
    </location>
</feature>
<feature type="transmembrane region" description="Helical" evidence="14">
    <location>
        <begin position="331"/>
        <end position="350"/>
    </location>
</feature>
<keyword evidence="6" id="KW-0328">Glycosyltransferase</keyword>
<feature type="transmembrane region" description="Helical" evidence="14">
    <location>
        <begin position="188"/>
        <end position="208"/>
    </location>
</feature>
<evidence type="ECO:0000256" key="8">
    <source>
        <dbReference type="ARBA" id="ARBA00022692"/>
    </source>
</evidence>
<evidence type="ECO:0000256" key="11">
    <source>
        <dbReference type="ARBA" id="ARBA00022989"/>
    </source>
</evidence>
<reference evidence="15" key="1">
    <citation type="submission" date="2013-08" db="EMBL/GenBank/DDBJ databases">
        <authorList>
            <person name="Mendez C."/>
            <person name="Richter M."/>
            <person name="Ferrer M."/>
            <person name="Sanchez J."/>
        </authorList>
    </citation>
    <scope>NUCLEOTIDE SEQUENCE</scope>
</reference>
<evidence type="ECO:0000256" key="12">
    <source>
        <dbReference type="ARBA" id="ARBA00023136"/>
    </source>
</evidence>
<sequence length="367" mass="41068">AAYYAFMEFDAVFGALLIVPVYLLAKDVFGKKTGFLSAFVYTLIPSNLSSGVLTDGRMHTPELIFAFFAIYFFEKAVRLSSKERIISNFFEIKSYYRWTIKYVKNNLLSTEYGILAAISYGALMLSWQGAAYILAIIAIYVVVQLIFNMFTKKNTGYLTFISAVFVSISFVMSYYYYYSANNAPSIWFIPPLIIGIGVIALSILIGIFGRKPWIISIPLLMGVLVSLLFAIKEVSPQIFNEIISGEGYFIKTRVYSTIAEAQSPLTAAPLLSSYISEFGIGIFAMGMGGIIYMFYLVIKEKKDSVVFMLVFSLVSIYMSFAAARFNVTASPAYAIGTGALLMYLLEILKLNRGTDSTIRKTMKQRRS</sequence>
<keyword evidence="9" id="KW-0479">Metal-binding</keyword>
<evidence type="ECO:0000313" key="15">
    <source>
        <dbReference type="EMBL" id="EQD77619.1"/>
    </source>
</evidence>
<keyword evidence="10" id="KW-0460">Magnesium</keyword>
<evidence type="ECO:0000256" key="13">
    <source>
        <dbReference type="ARBA" id="ARBA00023211"/>
    </source>
</evidence>
<comment type="subcellular location">
    <subcellularLocation>
        <location evidence="3">Endomembrane system</location>
        <topology evidence="3">Multi-pass membrane protein</topology>
    </subcellularLocation>
</comment>
<reference evidence="15" key="2">
    <citation type="journal article" date="2014" name="ISME J.">
        <title>Microbial stratification in low pH oxic and suboxic macroscopic growths along an acid mine drainage.</title>
        <authorList>
            <person name="Mendez-Garcia C."/>
            <person name="Mesa V."/>
            <person name="Sprenger R.R."/>
            <person name="Richter M."/>
            <person name="Diez M.S."/>
            <person name="Solano J."/>
            <person name="Bargiela R."/>
            <person name="Golyshina O.V."/>
            <person name="Manteca A."/>
            <person name="Ramos J.L."/>
            <person name="Gallego J.R."/>
            <person name="Llorente I."/>
            <person name="Martins Dos Santos V.A."/>
            <person name="Jensen O.N."/>
            <person name="Pelaez A.I."/>
            <person name="Sanchez J."/>
            <person name="Ferrer M."/>
        </authorList>
    </citation>
    <scope>NUCLEOTIDE SEQUENCE</scope>
</reference>
<feature type="non-terminal residue" evidence="15">
    <location>
        <position position="1"/>
    </location>
</feature>
<feature type="transmembrane region" description="Helical" evidence="14">
    <location>
        <begin position="305"/>
        <end position="325"/>
    </location>
</feature>
<dbReference type="AlphaFoldDB" id="T1D891"/>
<feature type="transmembrane region" description="Helical" evidence="14">
    <location>
        <begin position="6"/>
        <end position="25"/>
    </location>
</feature>
<dbReference type="PANTHER" id="PTHR13872:SF1">
    <property type="entry name" value="DOLICHYL-DIPHOSPHOOLIGOSACCHARIDE--PROTEIN GLYCOSYLTRANSFERASE SUBUNIT STT3B"/>
    <property type="match status" value="1"/>
</dbReference>
<dbReference type="GO" id="GO:0016020">
    <property type="term" value="C:membrane"/>
    <property type="evidence" value="ECO:0007669"/>
    <property type="project" value="InterPro"/>
</dbReference>
<feature type="transmembrane region" description="Helical" evidence="14">
    <location>
        <begin position="213"/>
        <end position="231"/>
    </location>
</feature>
<comment type="cofactor">
    <cofactor evidence="2">
        <name>Mg(2+)</name>
        <dbReference type="ChEBI" id="CHEBI:18420"/>
    </cofactor>
</comment>
<comment type="cofactor">
    <cofactor evidence="1">
        <name>Mn(2+)</name>
        <dbReference type="ChEBI" id="CHEBI:29035"/>
    </cofactor>
</comment>
<gene>
    <name evidence="15" type="ORF">B1A_02873</name>
</gene>
<keyword evidence="7 15" id="KW-0808">Transferase</keyword>
<feature type="transmembrane region" description="Helical" evidence="14">
    <location>
        <begin position="278"/>
        <end position="298"/>
    </location>
</feature>
<evidence type="ECO:0000256" key="1">
    <source>
        <dbReference type="ARBA" id="ARBA00001936"/>
    </source>
</evidence>
<evidence type="ECO:0000256" key="6">
    <source>
        <dbReference type="ARBA" id="ARBA00022676"/>
    </source>
</evidence>
<feature type="transmembrane region" description="Helical" evidence="14">
    <location>
        <begin position="129"/>
        <end position="150"/>
    </location>
</feature>
<keyword evidence="12 14" id="KW-0472">Membrane</keyword>
<accession>T1D891</accession>
<evidence type="ECO:0000256" key="7">
    <source>
        <dbReference type="ARBA" id="ARBA00022679"/>
    </source>
</evidence>
<feature type="transmembrane region" description="Helical" evidence="14">
    <location>
        <begin position="157"/>
        <end position="176"/>
    </location>
</feature>
<feature type="transmembrane region" description="Helical" evidence="14">
    <location>
        <begin position="34"/>
        <end position="52"/>
    </location>
</feature>
<evidence type="ECO:0000256" key="4">
    <source>
        <dbReference type="ARBA" id="ARBA00004922"/>
    </source>
</evidence>
<dbReference type="GO" id="GO:0012505">
    <property type="term" value="C:endomembrane system"/>
    <property type="evidence" value="ECO:0007669"/>
    <property type="project" value="UniProtKB-SubCell"/>
</dbReference>
<keyword evidence="8 14" id="KW-0812">Transmembrane</keyword>
<dbReference type="GO" id="GO:0004576">
    <property type="term" value="F:oligosaccharyl transferase activity"/>
    <property type="evidence" value="ECO:0007669"/>
    <property type="project" value="InterPro"/>
</dbReference>
<dbReference type="PANTHER" id="PTHR13872">
    <property type="entry name" value="DOLICHYL-DIPHOSPHOOLIGOSACCHARIDE--PROTEIN GLYCOSYLTRANSFERASE SUBUNIT"/>
    <property type="match status" value="1"/>
</dbReference>
<evidence type="ECO:0000256" key="5">
    <source>
        <dbReference type="ARBA" id="ARBA00010810"/>
    </source>
</evidence>
<dbReference type="InterPro" id="IPR003674">
    <property type="entry name" value="Oligo_trans_STT3"/>
</dbReference>
<evidence type="ECO:0000256" key="3">
    <source>
        <dbReference type="ARBA" id="ARBA00004127"/>
    </source>
</evidence>
<comment type="similarity">
    <text evidence="5">Belongs to the STT3 family.</text>
</comment>
<proteinExistence type="inferred from homology"/>
<evidence type="ECO:0000256" key="10">
    <source>
        <dbReference type="ARBA" id="ARBA00022842"/>
    </source>
</evidence>
<dbReference type="UniPathway" id="UPA00378"/>
<keyword evidence="11 14" id="KW-1133">Transmembrane helix</keyword>
<feature type="transmembrane region" description="Helical" evidence="14">
    <location>
        <begin position="102"/>
        <end position="123"/>
    </location>
</feature>
<dbReference type="GO" id="GO:0046872">
    <property type="term" value="F:metal ion binding"/>
    <property type="evidence" value="ECO:0007669"/>
    <property type="project" value="UniProtKB-KW"/>
</dbReference>
<name>T1D891_9ZZZZ</name>
<comment type="pathway">
    <text evidence="4">Protein modification; protein glycosylation.</text>
</comment>
<evidence type="ECO:0000256" key="14">
    <source>
        <dbReference type="SAM" id="Phobius"/>
    </source>
</evidence>
<keyword evidence="13" id="KW-0464">Manganese</keyword>
<organism evidence="15">
    <name type="scientific">mine drainage metagenome</name>
    <dbReference type="NCBI Taxonomy" id="410659"/>
    <lineage>
        <taxon>unclassified sequences</taxon>
        <taxon>metagenomes</taxon>
        <taxon>ecological metagenomes</taxon>
    </lineage>
</organism>
<evidence type="ECO:0000256" key="9">
    <source>
        <dbReference type="ARBA" id="ARBA00022723"/>
    </source>
</evidence>